<dbReference type="EMBL" id="BARV01024913">
    <property type="protein sequence ID" value="GAI38556.1"/>
    <property type="molecule type" value="Genomic_DNA"/>
</dbReference>
<dbReference type="AlphaFoldDB" id="X1P7Y2"/>
<accession>X1P7Y2</accession>
<reference evidence="1" key="1">
    <citation type="journal article" date="2014" name="Front. Microbiol.">
        <title>High frequency of phylogenetically diverse reductive dehalogenase-homologous genes in deep subseafloor sedimentary metagenomes.</title>
        <authorList>
            <person name="Kawai M."/>
            <person name="Futagami T."/>
            <person name="Toyoda A."/>
            <person name="Takaki Y."/>
            <person name="Nishi S."/>
            <person name="Hori S."/>
            <person name="Arai W."/>
            <person name="Tsubouchi T."/>
            <person name="Morono Y."/>
            <person name="Uchiyama I."/>
            <person name="Ito T."/>
            <person name="Fujiyama A."/>
            <person name="Inagaki F."/>
            <person name="Takami H."/>
        </authorList>
    </citation>
    <scope>NUCLEOTIDE SEQUENCE</scope>
    <source>
        <strain evidence="1">Expedition CK06-06</strain>
    </source>
</reference>
<sequence>MGKINKVRLESLKQTKAFYIWELKRSESLTEKQRESYILALGSIEKIIKEKEESEEKEKAKYFSKRGY</sequence>
<gene>
    <name evidence="1" type="ORF">S06H3_40570</name>
</gene>
<comment type="caution">
    <text evidence="1">The sequence shown here is derived from an EMBL/GenBank/DDBJ whole genome shotgun (WGS) entry which is preliminary data.</text>
</comment>
<name>X1P7Y2_9ZZZZ</name>
<protein>
    <submittedName>
        <fullName evidence="1">Uncharacterized protein</fullName>
    </submittedName>
</protein>
<organism evidence="1">
    <name type="scientific">marine sediment metagenome</name>
    <dbReference type="NCBI Taxonomy" id="412755"/>
    <lineage>
        <taxon>unclassified sequences</taxon>
        <taxon>metagenomes</taxon>
        <taxon>ecological metagenomes</taxon>
    </lineage>
</organism>
<evidence type="ECO:0000313" key="1">
    <source>
        <dbReference type="EMBL" id="GAI38556.1"/>
    </source>
</evidence>
<proteinExistence type="predicted"/>